<name>A0A6C0IJC9_9ZZZZ</name>
<protein>
    <submittedName>
        <fullName evidence="2">Uncharacterized protein</fullName>
    </submittedName>
</protein>
<reference evidence="2" key="1">
    <citation type="journal article" date="2020" name="Nature">
        <title>Giant virus diversity and host interactions through global metagenomics.</title>
        <authorList>
            <person name="Schulz F."/>
            <person name="Roux S."/>
            <person name="Paez-Espino D."/>
            <person name="Jungbluth S."/>
            <person name="Walsh D.A."/>
            <person name="Denef V.J."/>
            <person name="McMahon K.D."/>
            <person name="Konstantinidis K.T."/>
            <person name="Eloe-Fadrosh E.A."/>
            <person name="Kyrpides N.C."/>
            <person name="Woyke T."/>
        </authorList>
    </citation>
    <scope>NUCLEOTIDE SEQUENCE</scope>
    <source>
        <strain evidence="2">GVMAG-M-3300023184-86</strain>
    </source>
</reference>
<keyword evidence="1" id="KW-0812">Transmembrane</keyword>
<feature type="transmembrane region" description="Helical" evidence="1">
    <location>
        <begin position="188"/>
        <end position="210"/>
    </location>
</feature>
<accession>A0A6C0IJC9</accession>
<keyword evidence="1" id="KW-1133">Transmembrane helix</keyword>
<organism evidence="2">
    <name type="scientific">viral metagenome</name>
    <dbReference type="NCBI Taxonomy" id="1070528"/>
    <lineage>
        <taxon>unclassified sequences</taxon>
        <taxon>metagenomes</taxon>
        <taxon>organismal metagenomes</taxon>
    </lineage>
</organism>
<proteinExistence type="predicted"/>
<keyword evidence="1" id="KW-0472">Membrane</keyword>
<evidence type="ECO:0000313" key="2">
    <source>
        <dbReference type="EMBL" id="QHT91987.1"/>
    </source>
</evidence>
<feature type="transmembrane region" description="Helical" evidence="1">
    <location>
        <begin position="222"/>
        <end position="244"/>
    </location>
</feature>
<dbReference type="EMBL" id="MN740173">
    <property type="protein sequence ID" value="QHT91987.1"/>
    <property type="molecule type" value="Genomic_DNA"/>
</dbReference>
<evidence type="ECO:0000256" key="1">
    <source>
        <dbReference type="SAM" id="Phobius"/>
    </source>
</evidence>
<sequence>MSCQKNYNQLKKQNEELLQENAKYKKTVNTGKNSINSFIDKATKALGCDSNCQRQKTIDDLKNKYLAAKTNLITAPSQVESSYKNYLVYLEGEPAYLEYRESELHAKAEQITNTIQKDVTNIINTEKRNVNTYDGLLINLNNIYEYYERYLKENIELENKLKIMTSDIVTNDRKTYYEEQGIESLKKYYIIIFIFYAIVVVSFIVCCFVVPSNLSIKVKIVILVLLIIYPFISSWLLTQIIHLYDKTAELLPKNVYKNI</sequence>
<dbReference type="AlphaFoldDB" id="A0A6C0IJC9"/>